<evidence type="ECO:0000256" key="4">
    <source>
        <dbReference type="ARBA" id="ARBA00012355"/>
    </source>
</evidence>
<dbReference type="EC" id="2.3.1.178" evidence="4 9"/>
<dbReference type="UniPathway" id="UPA00067">
    <property type="reaction ID" value="UER00122"/>
</dbReference>
<dbReference type="eggNOG" id="COG0456">
    <property type="taxonomic scope" value="Bacteria"/>
</dbReference>
<dbReference type="Proteomes" id="UP000030403">
    <property type="component" value="Unassembled WGS sequence"/>
</dbReference>
<gene>
    <name evidence="9" type="primary">ectA</name>
    <name evidence="11" type="ORF">N783_09785</name>
</gene>
<comment type="pathway">
    <text evidence="2 9">Amine and polyamine biosynthesis; ectoine biosynthesis; L-ectoine from L-aspartate 4-semialdehyde: step 2/3.</text>
</comment>
<dbReference type="Gene3D" id="3.40.630.30">
    <property type="match status" value="1"/>
</dbReference>
<accession>A0A0A5G8D3</accession>
<evidence type="ECO:0000256" key="5">
    <source>
        <dbReference type="ARBA" id="ARBA00017935"/>
    </source>
</evidence>
<protein>
    <recommendedName>
        <fullName evidence="5 9">L-2,4-diaminobutyric acid acetyltransferase</fullName>
        <shortName evidence="9">DABA acetyltransferase</shortName>
        <ecNumber evidence="4 9">2.3.1.178</ecNumber>
    </recommendedName>
</protein>
<evidence type="ECO:0000256" key="2">
    <source>
        <dbReference type="ARBA" id="ARBA00004978"/>
    </source>
</evidence>
<dbReference type="InterPro" id="IPR012772">
    <property type="entry name" value="Ectoine_EctA"/>
</dbReference>
<sequence length="169" mass="19188">MTSKTESPIVDQVTFDIPSVKDGTSMWELVNNSSLDQNSPYKYLMMCEYFSETCVVAKEKDKLVGFITAFIPPQRSNVIFIWQIGIDSSYRGNGIASKMLNTLVERESCKFVCYMEATVTPSNEASQSLFKRFARDHDTTCEVTTGFPEELFPEEGHEEELTFRIGPFS</sequence>
<dbReference type="InterPro" id="IPR016181">
    <property type="entry name" value="Acyl_CoA_acyltransferase"/>
</dbReference>
<keyword evidence="7 9" id="KW-0012">Acyltransferase</keyword>
<evidence type="ECO:0000256" key="9">
    <source>
        <dbReference type="RuleBase" id="RU365045"/>
    </source>
</evidence>
<keyword evidence="6 9" id="KW-0808">Transferase</keyword>
<dbReference type="InterPro" id="IPR000182">
    <property type="entry name" value="GNAT_dom"/>
</dbReference>
<dbReference type="STRING" id="1385511.GCA_000425225_03146"/>
<dbReference type="AlphaFoldDB" id="A0A0A5G8D3"/>
<evidence type="ECO:0000256" key="3">
    <source>
        <dbReference type="ARBA" id="ARBA00010712"/>
    </source>
</evidence>
<dbReference type="NCBIfam" id="TIGR02406">
    <property type="entry name" value="ectoine_EctA"/>
    <property type="match status" value="1"/>
</dbReference>
<dbReference type="SUPFAM" id="SSF55729">
    <property type="entry name" value="Acyl-CoA N-acyltransferases (Nat)"/>
    <property type="match status" value="1"/>
</dbReference>
<evidence type="ECO:0000259" key="10">
    <source>
        <dbReference type="PROSITE" id="PS51186"/>
    </source>
</evidence>
<dbReference type="GO" id="GO:0019491">
    <property type="term" value="P:ectoine biosynthetic process"/>
    <property type="evidence" value="ECO:0007669"/>
    <property type="project" value="UniProtKB-UniPathway"/>
</dbReference>
<reference evidence="11 12" key="1">
    <citation type="submission" date="2013-08" db="EMBL/GenBank/DDBJ databases">
        <authorList>
            <person name="Huang J."/>
            <person name="Wang G."/>
        </authorList>
    </citation>
    <scope>NUCLEOTIDE SEQUENCE [LARGE SCALE GENOMIC DNA]</scope>
    <source>
        <strain evidence="11 12">BH030004</strain>
    </source>
</reference>
<proteinExistence type="inferred from homology"/>
<evidence type="ECO:0000256" key="7">
    <source>
        <dbReference type="ARBA" id="ARBA00023315"/>
    </source>
</evidence>
<comment type="caution">
    <text evidence="11">The sequence shown here is derived from an EMBL/GenBank/DDBJ whole genome shotgun (WGS) entry which is preliminary data.</text>
</comment>
<dbReference type="CDD" id="cd04301">
    <property type="entry name" value="NAT_SF"/>
    <property type="match status" value="1"/>
</dbReference>
<dbReference type="RefSeq" id="WP_027446770.1">
    <property type="nucleotide sequence ID" value="NZ_AULJ01000040.1"/>
</dbReference>
<evidence type="ECO:0000313" key="12">
    <source>
        <dbReference type="Proteomes" id="UP000030403"/>
    </source>
</evidence>
<keyword evidence="12" id="KW-1185">Reference proteome</keyword>
<evidence type="ECO:0000256" key="8">
    <source>
        <dbReference type="ARBA" id="ARBA00048924"/>
    </source>
</evidence>
<comment type="catalytic activity">
    <reaction evidence="8 9">
        <text>L-2,4-diaminobutanoate + acetyl-CoA = (2S)-4-acetamido-2-aminobutanoate + CoA + H(+)</text>
        <dbReference type="Rhea" id="RHEA:16901"/>
        <dbReference type="ChEBI" id="CHEBI:15378"/>
        <dbReference type="ChEBI" id="CHEBI:57287"/>
        <dbReference type="ChEBI" id="CHEBI:57288"/>
        <dbReference type="ChEBI" id="CHEBI:58761"/>
        <dbReference type="ChEBI" id="CHEBI:58929"/>
        <dbReference type="EC" id="2.3.1.178"/>
    </reaction>
</comment>
<evidence type="ECO:0000256" key="6">
    <source>
        <dbReference type="ARBA" id="ARBA00022679"/>
    </source>
</evidence>
<evidence type="ECO:0000313" key="11">
    <source>
        <dbReference type="EMBL" id="KGX87433.1"/>
    </source>
</evidence>
<comment type="function">
    <text evidence="1 9">Catalyzes the acetylation of L-2,4-diaminobutyrate (DABA) to gamma-N-acetyl-alpha,gamma-diaminobutyric acid (ADABA) with acetyl coenzyme A.</text>
</comment>
<dbReference type="EMBL" id="AVPF01000024">
    <property type="protein sequence ID" value="KGX87433.1"/>
    <property type="molecule type" value="Genomic_DNA"/>
</dbReference>
<organism evidence="11 12">
    <name type="scientific">Pontibacillus marinus BH030004 = DSM 16465</name>
    <dbReference type="NCBI Taxonomy" id="1385511"/>
    <lineage>
        <taxon>Bacteria</taxon>
        <taxon>Bacillati</taxon>
        <taxon>Bacillota</taxon>
        <taxon>Bacilli</taxon>
        <taxon>Bacillales</taxon>
        <taxon>Bacillaceae</taxon>
        <taxon>Pontibacillus</taxon>
    </lineage>
</organism>
<dbReference type="PROSITE" id="PS51186">
    <property type="entry name" value="GNAT"/>
    <property type="match status" value="1"/>
</dbReference>
<comment type="similarity">
    <text evidence="3 9">Belongs to the acetyltransferase family. EctA subfamily.</text>
</comment>
<dbReference type="Pfam" id="PF00583">
    <property type="entry name" value="Acetyltransf_1"/>
    <property type="match status" value="1"/>
</dbReference>
<name>A0A0A5G8D3_9BACI</name>
<dbReference type="GO" id="GO:0033816">
    <property type="term" value="F:diaminobutyrate acetyltransferase activity"/>
    <property type="evidence" value="ECO:0007669"/>
    <property type="project" value="UniProtKB-EC"/>
</dbReference>
<evidence type="ECO:0000256" key="1">
    <source>
        <dbReference type="ARBA" id="ARBA00003741"/>
    </source>
</evidence>
<feature type="domain" description="N-acetyltransferase" evidence="10">
    <location>
        <begin position="13"/>
        <end position="164"/>
    </location>
</feature>
<dbReference type="OrthoDB" id="2436196at2"/>